<evidence type="ECO:0000313" key="3">
    <source>
        <dbReference type="Proteomes" id="UP001567538"/>
    </source>
</evidence>
<organism evidence="2 3">
    <name type="scientific">Salvia divinorum</name>
    <name type="common">Maria pastora</name>
    <name type="synonym">Diviner's sage</name>
    <dbReference type="NCBI Taxonomy" id="28513"/>
    <lineage>
        <taxon>Eukaryota</taxon>
        <taxon>Viridiplantae</taxon>
        <taxon>Streptophyta</taxon>
        <taxon>Embryophyta</taxon>
        <taxon>Tracheophyta</taxon>
        <taxon>Spermatophyta</taxon>
        <taxon>Magnoliopsida</taxon>
        <taxon>eudicotyledons</taxon>
        <taxon>Gunneridae</taxon>
        <taxon>Pentapetalae</taxon>
        <taxon>asterids</taxon>
        <taxon>lamiids</taxon>
        <taxon>Lamiales</taxon>
        <taxon>Lamiaceae</taxon>
        <taxon>Nepetoideae</taxon>
        <taxon>Mentheae</taxon>
        <taxon>Salviinae</taxon>
        <taxon>Salvia</taxon>
        <taxon>Salvia subgen. Calosphace</taxon>
    </lineage>
</organism>
<comment type="caution">
    <text evidence="2">The sequence shown here is derived from an EMBL/GenBank/DDBJ whole genome shotgun (WGS) entry which is preliminary data.</text>
</comment>
<sequence length="110" mass="11810">MASKRMVFLVVLMLAVALGCQGGRLGCHSNQDCPPCKSGATLCGDGFCSCADIKINDDEDRGRPGCNKVSDCPQHMCAIGELVCVIHFCTCKDWCMKSVAKTQMNYTGIP</sequence>
<reference evidence="2 3" key="1">
    <citation type="submission" date="2024-06" db="EMBL/GenBank/DDBJ databases">
        <title>A chromosome level genome sequence of Diviner's sage (Salvia divinorum).</title>
        <authorList>
            <person name="Ford S.A."/>
            <person name="Ro D.-K."/>
            <person name="Ness R.W."/>
            <person name="Phillips M.A."/>
        </authorList>
    </citation>
    <scope>NUCLEOTIDE SEQUENCE [LARGE SCALE GENOMIC DNA]</scope>
    <source>
        <strain evidence="2">SAF-2024a</strain>
        <tissue evidence="2">Leaf</tissue>
    </source>
</reference>
<evidence type="ECO:0000313" key="2">
    <source>
        <dbReference type="EMBL" id="KAL1551184.1"/>
    </source>
</evidence>
<protein>
    <submittedName>
        <fullName evidence="2">Defensin-like protein 295 isoform X1</fullName>
    </submittedName>
</protein>
<dbReference type="Proteomes" id="UP001567538">
    <property type="component" value="Unassembled WGS sequence"/>
</dbReference>
<name>A0ABD1H7R0_SALDI</name>
<keyword evidence="1" id="KW-0732">Signal</keyword>
<keyword evidence="3" id="KW-1185">Reference proteome</keyword>
<dbReference type="EMBL" id="JBEAFC010000007">
    <property type="protein sequence ID" value="KAL1551184.1"/>
    <property type="molecule type" value="Genomic_DNA"/>
</dbReference>
<feature type="chain" id="PRO_5044787010" evidence="1">
    <location>
        <begin position="23"/>
        <end position="110"/>
    </location>
</feature>
<proteinExistence type="predicted"/>
<dbReference type="AlphaFoldDB" id="A0ABD1H7R0"/>
<accession>A0ABD1H7R0</accession>
<gene>
    <name evidence="2" type="ORF">AAHA92_19058</name>
</gene>
<dbReference type="PROSITE" id="PS51257">
    <property type="entry name" value="PROKAR_LIPOPROTEIN"/>
    <property type="match status" value="1"/>
</dbReference>
<evidence type="ECO:0000256" key="1">
    <source>
        <dbReference type="SAM" id="SignalP"/>
    </source>
</evidence>
<feature type="signal peptide" evidence="1">
    <location>
        <begin position="1"/>
        <end position="22"/>
    </location>
</feature>